<evidence type="ECO:0000256" key="2">
    <source>
        <dbReference type="ARBA" id="ARBA00022617"/>
    </source>
</evidence>
<reference evidence="7 8" key="1">
    <citation type="submission" date="2019-03" db="EMBL/GenBank/DDBJ databases">
        <title>Draft genome sequences of novel Actinobacteria.</title>
        <authorList>
            <person name="Sahin N."/>
            <person name="Ay H."/>
            <person name="Saygin H."/>
        </authorList>
    </citation>
    <scope>NUCLEOTIDE SEQUENCE [LARGE SCALE GENOMIC DNA]</scope>
    <source>
        <strain evidence="7 8">6K102</strain>
    </source>
</reference>
<evidence type="ECO:0000256" key="1">
    <source>
        <dbReference type="ARBA" id="ARBA00010617"/>
    </source>
</evidence>
<accession>A0A4R5FVL4</accession>
<dbReference type="Gene3D" id="1.10.630.10">
    <property type="entry name" value="Cytochrome P450"/>
    <property type="match status" value="1"/>
</dbReference>
<dbReference type="Proteomes" id="UP000295136">
    <property type="component" value="Unassembled WGS sequence"/>
</dbReference>
<dbReference type="GO" id="GO:0020037">
    <property type="term" value="F:heme binding"/>
    <property type="evidence" value="ECO:0007669"/>
    <property type="project" value="InterPro"/>
</dbReference>
<dbReference type="AlphaFoldDB" id="A0A4R5FVL4"/>
<dbReference type="CDD" id="cd11033">
    <property type="entry name" value="CYP142-like"/>
    <property type="match status" value="1"/>
</dbReference>
<dbReference type="PRINTS" id="PR00359">
    <property type="entry name" value="BP450"/>
</dbReference>
<dbReference type="InterPro" id="IPR036396">
    <property type="entry name" value="Cyt_P450_sf"/>
</dbReference>
<comment type="caution">
    <text evidence="7">The sequence shown here is derived from an EMBL/GenBank/DDBJ whole genome shotgun (WGS) entry which is preliminary data.</text>
</comment>
<dbReference type="InterPro" id="IPR001128">
    <property type="entry name" value="Cyt_P450"/>
</dbReference>
<dbReference type="GO" id="GO:0036199">
    <property type="term" value="F:cholest-4-en-3-one 26-monooxygenase activity"/>
    <property type="evidence" value="ECO:0007669"/>
    <property type="project" value="TreeGrafter"/>
</dbReference>
<keyword evidence="5" id="KW-0408">Iron</keyword>
<dbReference type="Pfam" id="PF00067">
    <property type="entry name" value="p450"/>
    <property type="match status" value="1"/>
</dbReference>
<keyword evidence="2" id="KW-0349">Heme</keyword>
<evidence type="ECO:0000256" key="3">
    <source>
        <dbReference type="ARBA" id="ARBA00022723"/>
    </source>
</evidence>
<dbReference type="GO" id="GO:0008395">
    <property type="term" value="F:steroid hydroxylase activity"/>
    <property type="evidence" value="ECO:0007669"/>
    <property type="project" value="TreeGrafter"/>
</dbReference>
<evidence type="ECO:0000256" key="4">
    <source>
        <dbReference type="ARBA" id="ARBA00023002"/>
    </source>
</evidence>
<name>A0A4R5FVL4_9ACTN</name>
<organism evidence="7 8">
    <name type="scientific">Nonomuraea mesophila</name>
    <dbReference type="NCBI Taxonomy" id="2530382"/>
    <lineage>
        <taxon>Bacteria</taxon>
        <taxon>Bacillati</taxon>
        <taxon>Actinomycetota</taxon>
        <taxon>Actinomycetes</taxon>
        <taxon>Streptosporangiales</taxon>
        <taxon>Streptosporangiaceae</taxon>
        <taxon>Nonomuraea</taxon>
    </lineage>
</organism>
<dbReference type="SUPFAM" id="SSF48264">
    <property type="entry name" value="Cytochrome P450"/>
    <property type="match status" value="1"/>
</dbReference>
<dbReference type="GO" id="GO:0006707">
    <property type="term" value="P:cholesterol catabolic process"/>
    <property type="evidence" value="ECO:0007669"/>
    <property type="project" value="TreeGrafter"/>
</dbReference>
<dbReference type="PANTHER" id="PTHR46696">
    <property type="entry name" value="P450, PUTATIVE (EUROFUNG)-RELATED"/>
    <property type="match status" value="1"/>
</dbReference>
<keyword evidence="8" id="KW-1185">Reference proteome</keyword>
<gene>
    <name evidence="7" type="ORF">E1295_07250</name>
</gene>
<evidence type="ECO:0000256" key="5">
    <source>
        <dbReference type="ARBA" id="ARBA00023004"/>
    </source>
</evidence>
<keyword evidence="3" id="KW-0479">Metal-binding</keyword>
<dbReference type="GO" id="GO:0005506">
    <property type="term" value="F:iron ion binding"/>
    <property type="evidence" value="ECO:0007669"/>
    <property type="project" value="InterPro"/>
</dbReference>
<comment type="similarity">
    <text evidence="1">Belongs to the cytochrome P450 family.</text>
</comment>
<sequence>MSMDALTIDLLDPDHFVSGRHHDMFAWLRAHDPVHWHQTGAGAGFWALTAYDDVAAAYNDHAVFSSQGGAMLGGSFRSEADTAAGRMLVASDPPRHRMLRQQIHRAFAQQTVHLIGAKVAELVDAALARARADGGCDFATQIATELPAAALMTIAGVSYAQAHELIGLTRKMIGFQDPLLVDTADDDRLRLAEIQGEIFDIFADLVRERRANPGDDLMSILLGSEINGRPWPEEDILYNCLNVAVGGDETSSYTACTGLLAFVENPAQQALLRADQGLMDSALNEMLRWSSTNAYVQRVVTRDVTVKGKDLSRGDHVTLWNVSANRDEKQFPAADRFDIRRTPNRHLSYGQGIHRCIGAMVAQIELSVLFKRLFSGDLGFRVAGEITRLRSNFILGITGMPIEFTAVEPA</sequence>
<dbReference type="EMBL" id="SMLD01000012">
    <property type="protein sequence ID" value="TDE57750.1"/>
    <property type="molecule type" value="Genomic_DNA"/>
</dbReference>
<dbReference type="InterPro" id="IPR002397">
    <property type="entry name" value="Cyt_P450_B"/>
</dbReference>
<evidence type="ECO:0000313" key="8">
    <source>
        <dbReference type="Proteomes" id="UP000295136"/>
    </source>
</evidence>
<protein>
    <submittedName>
        <fullName evidence="7">Cytochrome P450</fullName>
    </submittedName>
</protein>
<evidence type="ECO:0000256" key="6">
    <source>
        <dbReference type="ARBA" id="ARBA00023033"/>
    </source>
</evidence>
<dbReference type="FunFam" id="1.10.630.10:FF:000018">
    <property type="entry name" value="Cytochrome P450 monooxygenase"/>
    <property type="match status" value="1"/>
</dbReference>
<proteinExistence type="inferred from homology"/>
<dbReference type="PANTHER" id="PTHR46696:SF4">
    <property type="entry name" value="BIOTIN BIOSYNTHESIS CYTOCHROME P450"/>
    <property type="match status" value="1"/>
</dbReference>
<keyword evidence="4" id="KW-0560">Oxidoreductase</keyword>
<keyword evidence="6" id="KW-0503">Monooxygenase</keyword>
<evidence type="ECO:0000313" key="7">
    <source>
        <dbReference type="EMBL" id="TDE57750.1"/>
    </source>
</evidence>